<keyword evidence="1" id="KW-0547">Nucleotide-binding</keyword>
<feature type="domain" description="ATP-grasp" evidence="2">
    <location>
        <begin position="109"/>
        <end position="290"/>
    </location>
</feature>
<dbReference type="PANTHER" id="PTHR21621">
    <property type="entry name" value="RIBOSOMAL PROTEIN S6 MODIFICATION PROTEIN"/>
    <property type="match status" value="1"/>
</dbReference>
<sequence>MKIGLLGWDYSGIDPDGFSLVEHGRERGHEMSFATLDEVEYQPGPDGPEVLLKGERAASFDAFINRSRVFGPDGQERMERMRMLSGIPGVQVFSPADAWQTASSKFLTAQRLSQAGLPTPPVRSVSSLPEVEAACAEWGTVIIKPSHGFGGADVERIADFAAEKAVAEDLLSRTPRLLCQPYYPTSGGEYRITVAGDATPINILKLPRPGAWRCKTLEGATFEWLDAPAELVDLAVRATRAIGLTLAGLDILPHAGGYLILEVNEVPGFLSILGRDQHRQVLDGVFDWVEEKTEAARAG</sequence>
<reference evidence="3 4" key="1">
    <citation type="submission" date="2018-07" db="EMBL/GenBank/DDBJ databases">
        <title>Draft genome of the type strain Streptomyces armeniacus ATCC 15676.</title>
        <authorList>
            <person name="Labana P."/>
            <person name="Gosse J.T."/>
            <person name="Boddy C.N."/>
        </authorList>
    </citation>
    <scope>NUCLEOTIDE SEQUENCE [LARGE SCALE GENOMIC DNA]</scope>
    <source>
        <strain evidence="3 4">ATCC 15676</strain>
    </source>
</reference>
<dbReference type="SUPFAM" id="SSF56059">
    <property type="entry name" value="Glutathione synthetase ATP-binding domain-like"/>
    <property type="match status" value="1"/>
</dbReference>
<organism evidence="3 4">
    <name type="scientific">Streptomyces armeniacus</name>
    <dbReference type="NCBI Taxonomy" id="83291"/>
    <lineage>
        <taxon>Bacteria</taxon>
        <taxon>Bacillati</taxon>
        <taxon>Actinomycetota</taxon>
        <taxon>Actinomycetes</taxon>
        <taxon>Kitasatosporales</taxon>
        <taxon>Streptomycetaceae</taxon>
        <taxon>Streptomyces</taxon>
    </lineage>
</organism>
<dbReference type="Gene3D" id="3.30.470.20">
    <property type="entry name" value="ATP-grasp fold, B domain"/>
    <property type="match status" value="1"/>
</dbReference>
<dbReference type="Pfam" id="PF08443">
    <property type="entry name" value="RimK"/>
    <property type="match status" value="1"/>
</dbReference>
<evidence type="ECO:0000313" key="4">
    <source>
        <dbReference type="Proteomes" id="UP000254425"/>
    </source>
</evidence>
<accession>A0A345XJU9</accession>
<dbReference type="GO" id="GO:0005737">
    <property type="term" value="C:cytoplasm"/>
    <property type="evidence" value="ECO:0007669"/>
    <property type="project" value="TreeGrafter"/>
</dbReference>
<name>A0A345XJU9_9ACTN</name>
<keyword evidence="1" id="KW-0067">ATP-binding</keyword>
<dbReference type="Gene3D" id="3.40.50.20">
    <property type="match status" value="1"/>
</dbReference>
<evidence type="ECO:0000313" key="3">
    <source>
        <dbReference type="EMBL" id="AXK31915.1"/>
    </source>
</evidence>
<evidence type="ECO:0000259" key="2">
    <source>
        <dbReference type="PROSITE" id="PS50975"/>
    </source>
</evidence>
<protein>
    <submittedName>
        <fullName evidence="3">ATP-grasp domain-containing protein</fullName>
    </submittedName>
</protein>
<dbReference type="InterPro" id="IPR013651">
    <property type="entry name" value="ATP-grasp_RimK-type"/>
</dbReference>
<dbReference type="GO" id="GO:0009432">
    <property type="term" value="P:SOS response"/>
    <property type="evidence" value="ECO:0007669"/>
    <property type="project" value="TreeGrafter"/>
</dbReference>
<dbReference type="RefSeq" id="WP_208875800.1">
    <property type="nucleotide sequence ID" value="NZ_CP031320.1"/>
</dbReference>
<dbReference type="GO" id="GO:0005524">
    <property type="term" value="F:ATP binding"/>
    <property type="evidence" value="ECO:0007669"/>
    <property type="project" value="UniProtKB-UniRule"/>
</dbReference>
<evidence type="ECO:0000256" key="1">
    <source>
        <dbReference type="PROSITE-ProRule" id="PRU00409"/>
    </source>
</evidence>
<dbReference type="Proteomes" id="UP000254425">
    <property type="component" value="Chromosome"/>
</dbReference>
<dbReference type="GO" id="GO:0018169">
    <property type="term" value="F:ribosomal S6-glutamic acid ligase activity"/>
    <property type="evidence" value="ECO:0007669"/>
    <property type="project" value="TreeGrafter"/>
</dbReference>
<dbReference type="AlphaFoldDB" id="A0A345XJU9"/>
<dbReference type="GO" id="GO:0046872">
    <property type="term" value="F:metal ion binding"/>
    <property type="evidence" value="ECO:0007669"/>
    <property type="project" value="InterPro"/>
</dbReference>
<dbReference type="PROSITE" id="PS50975">
    <property type="entry name" value="ATP_GRASP"/>
    <property type="match status" value="1"/>
</dbReference>
<gene>
    <name evidence="3" type="ORF">DVA86_03910</name>
</gene>
<dbReference type="KEGG" id="sarm:DVA86_03910"/>
<dbReference type="PANTHER" id="PTHR21621:SF0">
    <property type="entry name" value="BETA-CITRYLGLUTAMATE SYNTHASE B-RELATED"/>
    <property type="match status" value="1"/>
</dbReference>
<proteinExistence type="predicted"/>
<dbReference type="InterPro" id="IPR011761">
    <property type="entry name" value="ATP-grasp"/>
</dbReference>
<dbReference type="EMBL" id="CP031320">
    <property type="protein sequence ID" value="AXK31915.1"/>
    <property type="molecule type" value="Genomic_DNA"/>
</dbReference>
<keyword evidence="4" id="KW-1185">Reference proteome</keyword>